<dbReference type="EMBL" id="JAOSJG010000013">
    <property type="protein sequence ID" value="MEK0309182.1"/>
    <property type="molecule type" value="Genomic_DNA"/>
</dbReference>
<dbReference type="OrthoDB" id="9954214at2"/>
<evidence type="ECO:0000313" key="2">
    <source>
        <dbReference type="EMBL" id="OOP58749.1"/>
    </source>
</evidence>
<dbReference type="AlphaFoldDB" id="A0A1S9M0U5"/>
<evidence type="ECO:0000313" key="1">
    <source>
        <dbReference type="EMBL" id="MEK0309182.1"/>
    </source>
</evidence>
<reference evidence="1 4" key="2">
    <citation type="journal article" date="2023" name="Int. J. Syst. Evol. Microbiol.">
        <title>The observation of taxonomic boundaries for the 16SrII and 16SrXXV phytoplasmas using genome-based delimitation.</title>
        <authorList>
            <person name="Rodrigues Jardim B."/>
            <person name="Tran-Nguyen L.T.T."/>
            <person name="Gambley C."/>
            <person name="Al-Sadi A.M."/>
            <person name="Al-Subhi A.M."/>
            <person name="Foissac X."/>
            <person name="Salar P."/>
            <person name="Cai H."/>
            <person name="Yang J.Y."/>
            <person name="Davis R."/>
            <person name="Jones L."/>
            <person name="Rodoni B."/>
            <person name="Constable F.E."/>
        </authorList>
    </citation>
    <scope>NUCLEOTIDE SEQUENCE [LARGE SCALE GENOMIC DNA]</scope>
    <source>
        <strain evidence="1">BAWM-OMN-P75</strain>
    </source>
</reference>
<comment type="caution">
    <text evidence="2">The sequence shown here is derived from an EMBL/GenBank/DDBJ whole genome shotgun (WGS) entry which is preliminary data.</text>
</comment>
<protein>
    <submittedName>
        <fullName evidence="2">Uncharacterized protein</fullName>
    </submittedName>
</protein>
<proteinExistence type="predicted"/>
<dbReference type="RefSeq" id="WP_078123091.1">
    <property type="nucleotide sequence ID" value="NZ_JAOSJG010000013.1"/>
</dbReference>
<evidence type="ECO:0000313" key="4">
    <source>
        <dbReference type="Proteomes" id="UP001383392"/>
    </source>
</evidence>
<keyword evidence="4" id="KW-1185">Reference proteome</keyword>
<dbReference type="Proteomes" id="UP000189722">
    <property type="component" value="Unassembled WGS sequence"/>
</dbReference>
<name>A0A1S9M0U5_9MOLU</name>
<accession>A0A1S9M0U5</accession>
<organism evidence="2 3">
    <name type="scientific">Candidatus Phytoplasma citri</name>
    <dbReference type="NCBI Taxonomy" id="180978"/>
    <lineage>
        <taxon>Bacteria</taxon>
        <taxon>Bacillati</taxon>
        <taxon>Mycoplasmatota</taxon>
        <taxon>Mollicutes</taxon>
        <taxon>Acholeplasmatales</taxon>
        <taxon>Acholeplasmataceae</taxon>
        <taxon>Candidatus Phytoplasma</taxon>
        <taxon>16SrII (Peanut WB group)</taxon>
    </lineage>
</organism>
<sequence>MKNLFLFCKIKKLFLYFLQIINHSQIYSDIYYENIDNIYIIKLADKIIEKFSLSEILINIEFLQEHLLYYLQEQESFLPTQEYNLYMIIIFLESFYFAEFQIINNDENTNILDFFETEYDKRNLKKILN</sequence>
<reference evidence="2 3" key="1">
    <citation type="submission" date="2017-02" db="EMBL/GenBank/DDBJ databases">
        <title>A draft genome of 'Candidatus Phytoplasma aurantifolia' the agent of the witches-broom disease of lime.</title>
        <authorList>
            <person name="Foissac X."/>
            <person name="Carle P."/>
        </authorList>
    </citation>
    <scope>NUCLEOTIDE SEQUENCE [LARGE SCALE GENOMIC DNA]</scope>
    <source>
        <strain evidence="2 3">WBDL</strain>
    </source>
</reference>
<dbReference type="EMBL" id="MWKN01000045">
    <property type="protein sequence ID" value="OOP58749.1"/>
    <property type="molecule type" value="Genomic_DNA"/>
</dbReference>
<gene>
    <name evidence="2" type="ORF">B2G44_01505</name>
    <name evidence="1" type="ORF">OC712_01655</name>
</gene>
<dbReference type="STRING" id="180978.B2G44_01505"/>
<evidence type="ECO:0000313" key="3">
    <source>
        <dbReference type="Proteomes" id="UP000189722"/>
    </source>
</evidence>
<dbReference type="Proteomes" id="UP001383392">
    <property type="component" value="Unassembled WGS sequence"/>
</dbReference>